<dbReference type="EMBL" id="SODV01000001">
    <property type="protein sequence ID" value="TDX02261.1"/>
    <property type="molecule type" value="Genomic_DNA"/>
</dbReference>
<gene>
    <name evidence="1" type="ORF">EDB95_3316</name>
</gene>
<name>A0A4R8DYH1_9BACT</name>
<evidence type="ECO:0008006" key="3">
    <source>
        <dbReference type="Google" id="ProtNLM"/>
    </source>
</evidence>
<evidence type="ECO:0000313" key="2">
    <source>
        <dbReference type="Proteomes" id="UP000294498"/>
    </source>
</evidence>
<proteinExistence type="predicted"/>
<protein>
    <recommendedName>
        <fullName evidence="3">Aspartyl protease</fullName>
    </recommendedName>
</protein>
<sequence length="182" mass="20353">MSMAIGLLPTVPITAQTKAGLTFAHGQHMVILPFYTSDHRIFIKARVNDSGDLDFLLDPGARTTGVQVDRAVAESTNFPLTDTVVLWLKTLKIARQRITWVTQKDLEPGHPCSGVLGYGFLRNFVLRFDGKHGRLIVTDPGYFEDNTLKGKEPLNGQNLMLLLREGKTVTLHYPRNYMIVSD</sequence>
<organism evidence="1 2">
    <name type="scientific">Dinghuibacter silviterrae</name>
    <dbReference type="NCBI Taxonomy" id="1539049"/>
    <lineage>
        <taxon>Bacteria</taxon>
        <taxon>Pseudomonadati</taxon>
        <taxon>Bacteroidota</taxon>
        <taxon>Chitinophagia</taxon>
        <taxon>Chitinophagales</taxon>
        <taxon>Chitinophagaceae</taxon>
        <taxon>Dinghuibacter</taxon>
    </lineage>
</organism>
<keyword evidence="2" id="KW-1185">Reference proteome</keyword>
<comment type="caution">
    <text evidence="1">The sequence shown here is derived from an EMBL/GenBank/DDBJ whole genome shotgun (WGS) entry which is preliminary data.</text>
</comment>
<reference evidence="1 2" key="1">
    <citation type="submission" date="2019-03" db="EMBL/GenBank/DDBJ databases">
        <title>Genomic Encyclopedia of Type Strains, Phase IV (KMG-IV): sequencing the most valuable type-strain genomes for metagenomic binning, comparative biology and taxonomic classification.</title>
        <authorList>
            <person name="Goeker M."/>
        </authorList>
    </citation>
    <scope>NUCLEOTIDE SEQUENCE [LARGE SCALE GENOMIC DNA]</scope>
    <source>
        <strain evidence="1 2">DSM 100059</strain>
    </source>
</reference>
<accession>A0A4R8DYH1</accession>
<dbReference type="AlphaFoldDB" id="A0A4R8DYH1"/>
<evidence type="ECO:0000313" key="1">
    <source>
        <dbReference type="EMBL" id="TDX02261.1"/>
    </source>
</evidence>
<dbReference type="Proteomes" id="UP000294498">
    <property type="component" value="Unassembled WGS sequence"/>
</dbReference>